<dbReference type="CDD" id="cd06718">
    <property type="entry name" value="PDZ_Par6-like"/>
    <property type="match status" value="1"/>
</dbReference>
<dbReference type="SUPFAM" id="SSF49562">
    <property type="entry name" value="C2 domain (Calcium/lipid-binding domain, CaLB)"/>
    <property type="match status" value="1"/>
</dbReference>
<proteinExistence type="predicted"/>
<evidence type="ECO:0000259" key="5">
    <source>
        <dbReference type="PROSITE" id="PS50238"/>
    </source>
</evidence>
<feature type="compositionally biased region" description="Polar residues" evidence="2">
    <location>
        <begin position="1491"/>
        <end position="1500"/>
    </location>
</feature>
<dbReference type="SMART" id="SM00228">
    <property type="entry name" value="PDZ"/>
    <property type="match status" value="1"/>
</dbReference>
<dbReference type="Gene3D" id="2.60.40.150">
    <property type="entry name" value="C2 domain"/>
    <property type="match status" value="1"/>
</dbReference>
<dbReference type="PROSITE" id="PS50238">
    <property type="entry name" value="RHOGAP"/>
    <property type="match status" value="1"/>
</dbReference>
<feature type="compositionally biased region" description="Low complexity" evidence="2">
    <location>
        <begin position="1291"/>
        <end position="1300"/>
    </location>
</feature>
<feature type="compositionally biased region" description="Low complexity" evidence="2">
    <location>
        <begin position="1415"/>
        <end position="1426"/>
    </location>
</feature>
<feature type="compositionally biased region" description="Low complexity" evidence="2">
    <location>
        <begin position="1697"/>
        <end position="1716"/>
    </location>
</feature>
<evidence type="ECO:0000313" key="7">
    <source>
        <dbReference type="RefSeq" id="XP_017873249.1"/>
    </source>
</evidence>
<dbReference type="InterPro" id="IPR052118">
    <property type="entry name" value="Rho-GAP_regulator"/>
</dbReference>
<feature type="compositionally biased region" description="Basic and acidic residues" evidence="2">
    <location>
        <begin position="304"/>
        <end position="327"/>
    </location>
</feature>
<dbReference type="SMART" id="SM00324">
    <property type="entry name" value="RhoGAP"/>
    <property type="match status" value="1"/>
</dbReference>
<feature type="compositionally biased region" description="Basic and acidic residues" evidence="2">
    <location>
        <begin position="1379"/>
        <end position="1388"/>
    </location>
</feature>
<dbReference type="Gene3D" id="2.30.42.10">
    <property type="match status" value="1"/>
</dbReference>
<feature type="region of interest" description="Disordered" evidence="2">
    <location>
        <begin position="266"/>
        <end position="337"/>
    </location>
</feature>
<evidence type="ECO:0000313" key="6">
    <source>
        <dbReference type="Proteomes" id="UP000694904"/>
    </source>
</evidence>
<dbReference type="Gene3D" id="1.10.555.10">
    <property type="entry name" value="Rho GTPase activation protein"/>
    <property type="match status" value="1"/>
</dbReference>
<feature type="compositionally biased region" description="Polar residues" evidence="2">
    <location>
        <begin position="1536"/>
        <end position="1556"/>
    </location>
</feature>
<dbReference type="SUPFAM" id="SSF48350">
    <property type="entry name" value="GTPase activation domain, GAP"/>
    <property type="match status" value="1"/>
</dbReference>
<dbReference type="PANTHER" id="PTHR46150:SF3">
    <property type="entry name" value="RHO GTPASE-ACTIVATING PROTEIN 100F"/>
    <property type="match status" value="1"/>
</dbReference>
<feature type="compositionally biased region" description="Low complexity" evidence="2">
    <location>
        <begin position="1558"/>
        <end position="1587"/>
    </location>
</feature>
<evidence type="ECO:0000256" key="1">
    <source>
        <dbReference type="ARBA" id="ARBA00022468"/>
    </source>
</evidence>
<feature type="compositionally biased region" description="Polar residues" evidence="2">
    <location>
        <begin position="1647"/>
        <end position="1665"/>
    </location>
</feature>
<feature type="region of interest" description="Disordered" evidence="2">
    <location>
        <begin position="744"/>
        <end position="771"/>
    </location>
</feature>
<sequence length="1877" mass="199262">MQWKKKFTRLKAATGNSRVRRMLCCGRRKENGRSVPDVTASPGRAPPGPLPANQLSGMGNQQQHHLHANQQQQQQQQQQHHGNQQQNRGQSGTTNGSGGVKDPVLLQGDFRKVSGISSEIFRQIEAVENDHDPNTAAALEAVERRGEMIVRILEPRSMGSKHAVDAAHKLMNKADGRHTVQLVEIVKRPGQTLGLYIREGNGADRTDGVFISRIALESAVYNSGCLRVGDEILAVNLVDVTHMSLDDVVIIMSIPRRLVLAIRQRRGNRGAGSPGPPTLSRPEQKPPPVVVIKRDIRDEDLDETDRMPRPRSSRERRDGREMTESRSRLGLGLNNYSPQSEQLDMYYNTRGGVNAMGEPPNWGYKPPPPPSSVITEQPTKGHAFAPSHAYYQNAGTLESLAEKVHAFYPGAPGQPLGPSRRMSTGTGNVGLAQQHARFPRSGSDQHLPRVEYADYSNSLGRHSLLRSSLKPGTGAPMPVGVGGTLGRYGRYDQQRGGVPKYGPPAAGAQSLTRRSRPNLDYSSDTEATIGPRPSYYYYNRPAIGSMPRGSSGVGGSGAAAAAAAMLAGGPDLNKFNSLPRERPGARLQGIRARIGDRILDENDGNISAPEYDARRGRDLRQRITASPGPSIFTADEYRAWLRRAPSSSAIAEQMRMTRDMFAQPRSHRFSCSAENIHDALRNTESIYSSRTGILGTGTLDRNLGLTRPISALPVRSMSSQHIGGAGSIRSPSIRRMRQLLELSAGPASPSGSIMSTAGHQSPAPTPSATMPRAHRQIDINPAEFAKYKLDKPIVDIGGVSGMLWIHLLAGRGLRSTPEQGAQLGAGGAPLPQTRDLYCVIECDRVHKARTVVRSGDLQFDWDESFELDLVGNKQLDVLVYSWDPQHRHKLCYRGAISLSAVLRQSPLHQLALKVEPRGTVYIRMRHTDPLALYKRRGLPSLRAGYPTLFGADLETVVNRESKNVPGCAPVPIVLRRCVEEVERRGLDIIGLYRLCGSATKKRLLREAFERNSRAVELSPEHVPDINVITGVLKDYLRELPEPLFTRCLFQMTVDALAVCLPDDPEGNAKLMLSILDCLPRANRATLVFLLDHLSLVVSNAERNKMSAQALATVMGPPLMLHSASAQPGADIDHAQPIAVLKYLLQIWPQPQAQQAQHQQLAQHMGGMATASSMSNMAGVASGRRGESTGQRGSKVSALPVDRQQILLQQQQQLMAAGNLLRSSTSVTNILSQGHHQLSATANSHLYQSVVGQLAQSHRALQQAVQQPYQLGGSAGSAIPDQSPLPLPGTPSPGSSSASTGSGSGSGSGSGKSTDTIKRGASPASVKQVKVADTLSPYSVVQKKPPLQKDAPIEEITPPEASASASAGASGSAASSTNRKGVDFYEPHNSHSKSLASDEPYTSKYSSSTLDSKKNSYGSSYTPSKSSNASNNDDYKVIRNKTSATSSSSSSQATVLSAGSTATSAPTTSSDDSDDLVSYKSSASTNALLAQSQAMTTSQLMSKYLKREPRVQFTPIKSPDSPSPPGGGDGLPKGTYQLVTPSSSTSCLAKPSATTGAISKYTTSTSSPSAADTTTNPTSSSSKLSSPSRLAKDGRSGGAAVSSSSSSLVSSGRRLFDSLASSSSSETETKTYIGGTTVASAVSTTSTYTNDSRNVATSNSSKTASGSEHRSFGSALFGSSAIGNGTGNGNGHGHGHGVHSSNSPFASTNGNASTSSNHSAMNLYGTLPKNGAANGSSAGATLFGASASASSSYHSGSGTASSSGVSSMTGSTNSYDFYTGGGSAGSSSSSTRPFANGGNNYHTLGTYRAQYAATNPFLDAFDEKPSSNGANNGHNSHHVADSKLAASSDKGHQRASMVAAFQSSGDSKNGSDEYDDLK</sequence>
<dbReference type="InterPro" id="IPR008936">
    <property type="entry name" value="Rho_GTPase_activation_prot"/>
</dbReference>
<dbReference type="InterPro" id="IPR000198">
    <property type="entry name" value="RhoGAP_dom"/>
</dbReference>
<dbReference type="PROSITE" id="PS50004">
    <property type="entry name" value="C2"/>
    <property type="match status" value="1"/>
</dbReference>
<protein>
    <submittedName>
        <fullName evidence="7">Rho GTPase-activating protein 100F isoform X2</fullName>
    </submittedName>
</protein>
<feature type="compositionally biased region" description="Low complexity" evidence="2">
    <location>
        <begin position="1597"/>
        <end position="1607"/>
    </location>
</feature>
<dbReference type="InterPro" id="IPR000008">
    <property type="entry name" value="C2_dom"/>
</dbReference>
<feature type="region of interest" description="Disordered" evidence="2">
    <location>
        <begin position="1270"/>
        <end position="1477"/>
    </location>
</feature>
<dbReference type="InterPro" id="IPR057459">
    <property type="entry name" value="SYDE1/2_C2"/>
</dbReference>
<dbReference type="GeneID" id="108620806"/>
<feature type="compositionally biased region" description="Pro residues" evidence="2">
    <location>
        <begin position="274"/>
        <end position="289"/>
    </location>
</feature>
<feature type="region of interest" description="Disordered" evidence="2">
    <location>
        <begin position="21"/>
        <end position="104"/>
    </location>
</feature>
<accession>A0ABM1Q1B3</accession>
<keyword evidence="6" id="KW-1185">Reference proteome</keyword>
<evidence type="ECO:0000256" key="2">
    <source>
        <dbReference type="SAM" id="MobiDB-lite"/>
    </source>
</evidence>
<evidence type="ECO:0000259" key="3">
    <source>
        <dbReference type="PROSITE" id="PS50004"/>
    </source>
</evidence>
<dbReference type="SMART" id="SM00239">
    <property type="entry name" value="C2"/>
    <property type="match status" value="1"/>
</dbReference>
<dbReference type="InterPro" id="IPR036034">
    <property type="entry name" value="PDZ_sf"/>
</dbReference>
<reference evidence="6" key="1">
    <citation type="journal article" date="1997" name="Nucleic Acids Res.">
        <title>tRNAscan-SE: a program for improved detection of transfer RNA genes in genomic sequence.</title>
        <authorList>
            <person name="Lowe T.M."/>
            <person name="Eddy S.R."/>
        </authorList>
    </citation>
    <scope>NUCLEOTIDE SEQUENCE [LARGE SCALE GENOMIC DNA]</scope>
</reference>
<feature type="domain" description="PDZ" evidence="4">
    <location>
        <begin position="182"/>
        <end position="252"/>
    </location>
</feature>
<feature type="domain" description="Rho-GAP" evidence="5">
    <location>
        <begin position="951"/>
        <end position="1151"/>
    </location>
</feature>
<feature type="compositionally biased region" description="Low complexity" evidence="2">
    <location>
        <begin position="1441"/>
        <end position="1477"/>
    </location>
</feature>
<evidence type="ECO:0000259" key="4">
    <source>
        <dbReference type="PROSITE" id="PS50106"/>
    </source>
</evidence>
<feature type="compositionally biased region" description="Low complexity" evidence="2">
    <location>
        <begin position="1360"/>
        <end position="1375"/>
    </location>
</feature>
<reference evidence="7" key="3">
    <citation type="submission" date="2025-08" db="UniProtKB">
        <authorList>
            <consortium name="RefSeq"/>
        </authorList>
    </citation>
    <scope>IDENTIFICATION</scope>
    <source>
        <tissue evidence="7">Whole organism</tissue>
    </source>
</reference>
<keyword evidence="1" id="KW-0343">GTPase activation</keyword>
<feature type="compositionally biased region" description="Low complexity" evidence="2">
    <location>
        <begin position="59"/>
        <end position="90"/>
    </location>
</feature>
<dbReference type="Pfam" id="PF00620">
    <property type="entry name" value="RhoGAP"/>
    <property type="match status" value="1"/>
</dbReference>
<feature type="region of interest" description="Disordered" evidence="2">
    <location>
        <begin position="1819"/>
        <end position="1877"/>
    </location>
</feature>
<dbReference type="Pfam" id="PF00595">
    <property type="entry name" value="PDZ"/>
    <property type="match status" value="1"/>
</dbReference>
<dbReference type="PANTHER" id="PTHR46150">
    <property type="entry name" value="RHO GTPASE-ACTIVATING PROTEIN 100F"/>
    <property type="match status" value="1"/>
</dbReference>
<dbReference type="RefSeq" id="XP_017873249.1">
    <property type="nucleotide sequence ID" value="XM_018017760.1"/>
</dbReference>
<dbReference type="SUPFAM" id="SSF50156">
    <property type="entry name" value="PDZ domain-like"/>
    <property type="match status" value="1"/>
</dbReference>
<reference evidence="6" key="2">
    <citation type="journal article" date="2016" name="G3 (Bethesda)">
        <title>Genome Evolution in Three Species of Cactophilic Drosophila.</title>
        <authorList>
            <person name="Sanchez-Flores A."/>
            <person name="Penazola F."/>
            <person name="Carpinteyro-Ponce J."/>
            <person name="Nazario-Yepiz N."/>
            <person name="Abreu-Goodger C."/>
            <person name="Machado C.A."/>
            <person name="Markow T.A."/>
        </authorList>
    </citation>
    <scope>NUCLEOTIDE SEQUENCE [LARGE SCALE GENOMIC DNA]</scope>
</reference>
<feature type="region of interest" description="Disordered" evidence="2">
    <location>
        <begin position="466"/>
        <end position="527"/>
    </location>
</feature>
<dbReference type="InterPro" id="IPR035892">
    <property type="entry name" value="C2_domain_sf"/>
</dbReference>
<name>A0ABM1Q1B3_DROAR</name>
<dbReference type="Pfam" id="PF25336">
    <property type="entry name" value="C2_SYDE"/>
    <property type="match status" value="1"/>
</dbReference>
<dbReference type="CDD" id="cd00030">
    <property type="entry name" value="C2"/>
    <property type="match status" value="1"/>
</dbReference>
<dbReference type="Proteomes" id="UP000694904">
    <property type="component" value="Chromosome 2"/>
</dbReference>
<feature type="domain" description="C2" evidence="3">
    <location>
        <begin position="788"/>
        <end position="911"/>
    </location>
</feature>
<gene>
    <name evidence="7" type="primary">LOC108620806</name>
</gene>
<organism evidence="6 7">
    <name type="scientific">Drosophila arizonae</name>
    <name type="common">Fruit fly</name>
    <dbReference type="NCBI Taxonomy" id="7263"/>
    <lineage>
        <taxon>Eukaryota</taxon>
        <taxon>Metazoa</taxon>
        <taxon>Ecdysozoa</taxon>
        <taxon>Arthropoda</taxon>
        <taxon>Hexapoda</taxon>
        <taxon>Insecta</taxon>
        <taxon>Pterygota</taxon>
        <taxon>Neoptera</taxon>
        <taxon>Endopterygota</taxon>
        <taxon>Diptera</taxon>
        <taxon>Brachycera</taxon>
        <taxon>Muscomorpha</taxon>
        <taxon>Ephydroidea</taxon>
        <taxon>Drosophilidae</taxon>
        <taxon>Drosophila</taxon>
    </lineage>
</organism>
<dbReference type="InterPro" id="IPR001478">
    <property type="entry name" value="PDZ"/>
</dbReference>
<feature type="region of interest" description="Disordered" evidence="2">
    <location>
        <begin position="1491"/>
        <end position="1607"/>
    </location>
</feature>
<feature type="region of interest" description="Disordered" evidence="2">
    <location>
        <begin position="1647"/>
        <end position="1669"/>
    </location>
</feature>
<feature type="region of interest" description="Disordered" evidence="2">
    <location>
        <begin position="1682"/>
        <end position="1716"/>
    </location>
</feature>
<feature type="compositionally biased region" description="Polar residues" evidence="2">
    <location>
        <begin position="749"/>
        <end position="759"/>
    </location>
</feature>
<dbReference type="CDD" id="cd04379">
    <property type="entry name" value="RhoGAP_SYD1"/>
    <property type="match status" value="1"/>
</dbReference>
<dbReference type="PROSITE" id="PS50106">
    <property type="entry name" value="PDZ"/>
    <property type="match status" value="1"/>
</dbReference>
<feature type="region of interest" description="Disordered" evidence="2">
    <location>
        <begin position="1155"/>
        <end position="1196"/>
    </location>
</feature>